<dbReference type="EMBL" id="JABFAI010000288">
    <property type="protein sequence ID" value="KAF4947375.1"/>
    <property type="molecule type" value="Genomic_DNA"/>
</dbReference>
<protein>
    <submittedName>
        <fullName evidence="1">Uncharacterized protein</fullName>
    </submittedName>
</protein>
<gene>
    <name evidence="1" type="ORF">FGADI_10446</name>
</gene>
<reference evidence="1" key="1">
    <citation type="journal article" date="2020" name="BMC Genomics">
        <title>Correction to: Identification and distribution of gene clusters required for synthesis of sphingolipid metabolism inhibitors in diverse species of the filamentous fungus Fusarium.</title>
        <authorList>
            <person name="Kim H.S."/>
            <person name="Lohmar J.M."/>
            <person name="Busman M."/>
            <person name="Brown D.W."/>
            <person name="Naumann T.A."/>
            <person name="Divon H.H."/>
            <person name="Lysoe E."/>
            <person name="Uhlig S."/>
            <person name="Proctor R.H."/>
        </authorList>
    </citation>
    <scope>NUCLEOTIDE SEQUENCE</scope>
    <source>
        <strain evidence="1">NRRL 45417</strain>
    </source>
</reference>
<sequence>MFRSQEPFEDLGPWTFLRDNILVETTDDECFYLSLLRYIQKQKKDGTVEFPRRGFGLYLRLQAVCEAGGEKIRVEVRDWLRDKPLVLIPKGWKTARQCYVKAPKNPSKVISDSMLLPPAKEWEVSNFEPLVSEKFYRETLEIFDGEVESILLEFNKEPDFKRSKELYHTLQIMEPGLAEDGVKRIR</sequence>
<proteinExistence type="predicted"/>
<organism evidence="1 2">
    <name type="scientific">Fusarium gaditjirri</name>
    <dbReference type="NCBI Taxonomy" id="282569"/>
    <lineage>
        <taxon>Eukaryota</taxon>
        <taxon>Fungi</taxon>
        <taxon>Dikarya</taxon>
        <taxon>Ascomycota</taxon>
        <taxon>Pezizomycotina</taxon>
        <taxon>Sordariomycetes</taxon>
        <taxon>Hypocreomycetidae</taxon>
        <taxon>Hypocreales</taxon>
        <taxon>Nectriaceae</taxon>
        <taxon>Fusarium</taxon>
        <taxon>Fusarium nisikadoi species complex</taxon>
    </lineage>
</organism>
<reference evidence="1" key="2">
    <citation type="submission" date="2020-05" db="EMBL/GenBank/DDBJ databases">
        <authorList>
            <person name="Kim H.-S."/>
            <person name="Proctor R.H."/>
            <person name="Brown D.W."/>
        </authorList>
    </citation>
    <scope>NUCLEOTIDE SEQUENCE</scope>
    <source>
        <strain evidence="1">NRRL 45417</strain>
    </source>
</reference>
<name>A0A8H4WRM5_9HYPO</name>
<accession>A0A8H4WRM5</accession>
<dbReference type="OrthoDB" id="1262810at2759"/>
<keyword evidence="2" id="KW-1185">Reference proteome</keyword>
<evidence type="ECO:0000313" key="2">
    <source>
        <dbReference type="Proteomes" id="UP000604273"/>
    </source>
</evidence>
<dbReference type="Proteomes" id="UP000604273">
    <property type="component" value="Unassembled WGS sequence"/>
</dbReference>
<evidence type="ECO:0000313" key="1">
    <source>
        <dbReference type="EMBL" id="KAF4947375.1"/>
    </source>
</evidence>
<dbReference type="AlphaFoldDB" id="A0A8H4WRM5"/>
<comment type="caution">
    <text evidence="1">The sequence shown here is derived from an EMBL/GenBank/DDBJ whole genome shotgun (WGS) entry which is preliminary data.</text>
</comment>